<dbReference type="CDD" id="cd04481">
    <property type="entry name" value="RPA1_DBD_B_like"/>
    <property type="match status" value="1"/>
</dbReference>
<dbReference type="Gene3D" id="2.40.50.140">
    <property type="entry name" value="Nucleic acid-binding proteins"/>
    <property type="match status" value="1"/>
</dbReference>
<organism evidence="1 2">
    <name type="scientific">Cuscuta europaea</name>
    <name type="common">European dodder</name>
    <dbReference type="NCBI Taxonomy" id="41803"/>
    <lineage>
        <taxon>Eukaryota</taxon>
        <taxon>Viridiplantae</taxon>
        <taxon>Streptophyta</taxon>
        <taxon>Embryophyta</taxon>
        <taxon>Tracheophyta</taxon>
        <taxon>Spermatophyta</taxon>
        <taxon>Magnoliopsida</taxon>
        <taxon>eudicotyledons</taxon>
        <taxon>Gunneridae</taxon>
        <taxon>Pentapetalae</taxon>
        <taxon>asterids</taxon>
        <taxon>lamiids</taxon>
        <taxon>Solanales</taxon>
        <taxon>Convolvulaceae</taxon>
        <taxon>Cuscuteae</taxon>
        <taxon>Cuscuta</taxon>
        <taxon>Cuscuta subgen. Cuscuta</taxon>
    </lineage>
</organism>
<evidence type="ECO:0008006" key="3">
    <source>
        <dbReference type="Google" id="ProtNLM"/>
    </source>
</evidence>
<evidence type="ECO:0000313" key="2">
    <source>
        <dbReference type="Proteomes" id="UP001152484"/>
    </source>
</evidence>
<protein>
    <recommendedName>
        <fullName evidence="3">Replication protein A OB domain-containing protein</fullName>
    </recommendedName>
</protein>
<accession>A0A9P0ZH38</accession>
<gene>
    <name evidence="1" type="ORF">CEURO_LOCUS15823</name>
</gene>
<dbReference type="AlphaFoldDB" id="A0A9P0ZH38"/>
<reference evidence="1" key="1">
    <citation type="submission" date="2022-07" db="EMBL/GenBank/DDBJ databases">
        <authorList>
            <person name="Macas J."/>
            <person name="Novak P."/>
            <person name="Neumann P."/>
        </authorList>
    </citation>
    <scope>NUCLEOTIDE SEQUENCE</scope>
</reference>
<dbReference type="InterPro" id="IPR012340">
    <property type="entry name" value="NA-bd_OB-fold"/>
</dbReference>
<keyword evidence="2" id="KW-1185">Reference proteome</keyword>
<dbReference type="SUPFAM" id="SSF50249">
    <property type="entry name" value="Nucleic acid-binding proteins"/>
    <property type="match status" value="1"/>
</dbReference>
<dbReference type="EMBL" id="CAMAPE010000041">
    <property type="protein sequence ID" value="CAH9102548.1"/>
    <property type="molecule type" value="Genomic_DNA"/>
</dbReference>
<dbReference type="OrthoDB" id="1223762at2759"/>
<evidence type="ECO:0000313" key="1">
    <source>
        <dbReference type="EMBL" id="CAH9102548.1"/>
    </source>
</evidence>
<name>A0A9P0ZH38_CUSEU</name>
<dbReference type="Proteomes" id="UP001152484">
    <property type="component" value="Unassembled WGS sequence"/>
</dbReference>
<proteinExistence type="predicted"/>
<sequence>MYKPNITEKTTSHPYIIQFISKTPLREDTKTELSMMVYDFQPFDMLHAQRVINDKTLIDVIGKVLSKSLIQTHIINGRTDRLMELTLTDPEGNRLGAVLWNKYINQYLDYVNANEGVPVFVIFQLCRPKRYQGILTVNSSFDVSKLIINGNTTEFLEFQSEFPADGDDTTTQTCNTQCSHAEGRDDILGGNAVITTMEDLMKATEVCPEARVIDFAF</sequence>
<comment type="caution">
    <text evidence="1">The sequence shown here is derived from an EMBL/GenBank/DDBJ whole genome shotgun (WGS) entry which is preliminary data.</text>
</comment>